<comment type="similarity">
    <text evidence="1">Belongs to the short-chain dehydrogenases/reductases (SDR) family.</text>
</comment>
<dbReference type="STRING" id="1230097.A0A423VUQ7"/>
<dbReference type="AlphaFoldDB" id="A0A423VUQ7"/>
<evidence type="ECO:0000313" key="5">
    <source>
        <dbReference type="EMBL" id="ROV94813.1"/>
    </source>
</evidence>
<dbReference type="InParanoid" id="A0A423VUQ7"/>
<evidence type="ECO:0000313" key="6">
    <source>
        <dbReference type="Proteomes" id="UP000285146"/>
    </source>
</evidence>
<feature type="compositionally biased region" description="Low complexity" evidence="4">
    <location>
        <begin position="17"/>
        <end position="27"/>
    </location>
</feature>
<dbReference type="PRINTS" id="PR00080">
    <property type="entry name" value="SDRFAMILY"/>
</dbReference>
<sequence length="299" mass="31796">MTTDRSQLQSRVIPSISLGDGQPGSLSGPPPPLTQKEPQARALERFSITGNVIVTGGTGDIGLTVSRGLLEHGASGLVLFDLDEAKGAAVAEGLARDFPGSSVGFEKVNVTDAARVGEAVRETARKLGSVDVMVCLAGVVGCDHALDLSPEQFRLVIDINLTGSFLCAQAAAREMVKQKTRGSIIMTSSVSGHRPNWPQPQVHYNVSKAGVLAMKDSLAAEWGVHGVRVNTISPGYVNTILNEGSMLDWHKTQWYHRQPTGRMAEPEELVGAVVLLASRASTYLTGEDIRVDGGQNLMM</sequence>
<dbReference type="InterPro" id="IPR020904">
    <property type="entry name" value="Sc_DH/Rdtase_CS"/>
</dbReference>
<keyword evidence="3" id="KW-0560">Oxidoreductase</keyword>
<dbReference type="PROSITE" id="PS00061">
    <property type="entry name" value="ADH_SHORT"/>
    <property type="match status" value="1"/>
</dbReference>
<comment type="caution">
    <text evidence="5">The sequence shown here is derived from an EMBL/GenBank/DDBJ whole genome shotgun (WGS) entry which is preliminary data.</text>
</comment>
<dbReference type="InterPro" id="IPR036291">
    <property type="entry name" value="NAD(P)-bd_dom_sf"/>
</dbReference>
<dbReference type="Gene3D" id="3.40.50.720">
    <property type="entry name" value="NAD(P)-binding Rossmann-like Domain"/>
    <property type="match status" value="1"/>
</dbReference>
<evidence type="ECO:0000256" key="3">
    <source>
        <dbReference type="ARBA" id="ARBA00023002"/>
    </source>
</evidence>
<feature type="region of interest" description="Disordered" evidence="4">
    <location>
        <begin position="1"/>
        <end position="36"/>
    </location>
</feature>
<dbReference type="SUPFAM" id="SSF51735">
    <property type="entry name" value="NAD(P)-binding Rossmann-fold domains"/>
    <property type="match status" value="1"/>
</dbReference>
<dbReference type="PANTHER" id="PTHR42760:SF115">
    <property type="entry name" value="3-OXOACYL-[ACYL-CARRIER-PROTEIN] REDUCTASE FABG"/>
    <property type="match status" value="1"/>
</dbReference>
<dbReference type="OrthoDB" id="47007at2759"/>
<organism evidence="5 6">
    <name type="scientific">Cytospora leucostoma</name>
    <dbReference type="NCBI Taxonomy" id="1230097"/>
    <lineage>
        <taxon>Eukaryota</taxon>
        <taxon>Fungi</taxon>
        <taxon>Dikarya</taxon>
        <taxon>Ascomycota</taxon>
        <taxon>Pezizomycotina</taxon>
        <taxon>Sordariomycetes</taxon>
        <taxon>Sordariomycetidae</taxon>
        <taxon>Diaporthales</taxon>
        <taxon>Cytosporaceae</taxon>
        <taxon>Cytospora</taxon>
    </lineage>
</organism>
<protein>
    <submittedName>
        <fullName evidence="5">Uncharacterized protein</fullName>
    </submittedName>
</protein>
<reference evidence="5 6" key="1">
    <citation type="submission" date="2015-09" db="EMBL/GenBank/DDBJ databases">
        <title>Host preference determinants of Valsa canker pathogens revealed by comparative genomics.</title>
        <authorList>
            <person name="Yin Z."/>
            <person name="Huang L."/>
        </authorList>
    </citation>
    <scope>NUCLEOTIDE SEQUENCE [LARGE SCALE GENOMIC DNA]</scope>
    <source>
        <strain evidence="5 6">SXYLt</strain>
    </source>
</reference>
<dbReference type="Pfam" id="PF13561">
    <property type="entry name" value="adh_short_C2"/>
    <property type="match status" value="1"/>
</dbReference>
<evidence type="ECO:0000256" key="4">
    <source>
        <dbReference type="SAM" id="MobiDB-lite"/>
    </source>
</evidence>
<dbReference type="FunFam" id="3.40.50.720:FF:000084">
    <property type="entry name" value="Short-chain dehydrogenase reductase"/>
    <property type="match status" value="1"/>
</dbReference>
<name>A0A423VUQ7_9PEZI</name>
<dbReference type="PANTHER" id="PTHR42760">
    <property type="entry name" value="SHORT-CHAIN DEHYDROGENASES/REDUCTASES FAMILY MEMBER"/>
    <property type="match status" value="1"/>
</dbReference>
<dbReference type="PRINTS" id="PR00081">
    <property type="entry name" value="GDHRDH"/>
</dbReference>
<evidence type="ECO:0000256" key="1">
    <source>
        <dbReference type="ARBA" id="ARBA00006484"/>
    </source>
</evidence>
<evidence type="ECO:0000256" key="2">
    <source>
        <dbReference type="ARBA" id="ARBA00022857"/>
    </source>
</evidence>
<accession>A0A423VUQ7</accession>
<dbReference type="Proteomes" id="UP000285146">
    <property type="component" value="Unassembled WGS sequence"/>
</dbReference>
<dbReference type="EMBL" id="LKEB01000074">
    <property type="protein sequence ID" value="ROV94813.1"/>
    <property type="molecule type" value="Genomic_DNA"/>
</dbReference>
<keyword evidence="2" id="KW-0521">NADP</keyword>
<feature type="compositionally biased region" description="Polar residues" evidence="4">
    <location>
        <begin position="1"/>
        <end position="12"/>
    </location>
</feature>
<keyword evidence="6" id="KW-1185">Reference proteome</keyword>
<dbReference type="InterPro" id="IPR002347">
    <property type="entry name" value="SDR_fam"/>
</dbReference>
<dbReference type="GO" id="GO:0016616">
    <property type="term" value="F:oxidoreductase activity, acting on the CH-OH group of donors, NAD or NADP as acceptor"/>
    <property type="evidence" value="ECO:0007669"/>
    <property type="project" value="TreeGrafter"/>
</dbReference>
<gene>
    <name evidence="5" type="ORF">VPNG_09300</name>
</gene>
<proteinExistence type="inferred from homology"/>